<comment type="caution">
    <text evidence="2">The sequence shown here is derived from an EMBL/GenBank/DDBJ whole genome shotgun (WGS) entry which is preliminary data.</text>
</comment>
<dbReference type="Pfam" id="PF02464">
    <property type="entry name" value="CinA"/>
    <property type="match status" value="1"/>
</dbReference>
<dbReference type="RefSeq" id="WP_344691569.1">
    <property type="nucleotide sequence ID" value="NZ_BAABBF010000001.1"/>
</dbReference>
<feature type="domain" description="CinA C-terminal" evidence="1">
    <location>
        <begin position="15"/>
        <end position="165"/>
    </location>
</feature>
<dbReference type="InterPro" id="IPR008136">
    <property type="entry name" value="CinA_C"/>
</dbReference>
<evidence type="ECO:0000313" key="3">
    <source>
        <dbReference type="Proteomes" id="UP001500523"/>
    </source>
</evidence>
<dbReference type="Gene3D" id="3.90.950.20">
    <property type="entry name" value="CinA-like"/>
    <property type="match status" value="1"/>
</dbReference>
<reference evidence="3" key="1">
    <citation type="journal article" date="2019" name="Int. J. Syst. Evol. Microbiol.">
        <title>The Global Catalogue of Microorganisms (GCM) 10K type strain sequencing project: providing services to taxonomists for standard genome sequencing and annotation.</title>
        <authorList>
            <consortium name="The Broad Institute Genomics Platform"/>
            <consortium name="The Broad Institute Genome Sequencing Center for Infectious Disease"/>
            <person name="Wu L."/>
            <person name="Ma J."/>
        </authorList>
    </citation>
    <scope>NUCLEOTIDE SEQUENCE [LARGE SCALE GENOMIC DNA]</scope>
    <source>
        <strain evidence="3">JCM 17498</strain>
    </source>
</reference>
<protein>
    <submittedName>
        <fullName evidence="2">Nicotinamide-nucleotide amidohydrolase family protein</fullName>
    </submittedName>
</protein>
<dbReference type="EMBL" id="BAABBF010000001">
    <property type="protein sequence ID" value="GAA3695731.1"/>
    <property type="molecule type" value="Genomic_DNA"/>
</dbReference>
<evidence type="ECO:0000313" key="2">
    <source>
        <dbReference type="EMBL" id="GAA3695731.1"/>
    </source>
</evidence>
<dbReference type="Proteomes" id="UP001500523">
    <property type="component" value="Unassembled WGS sequence"/>
</dbReference>
<dbReference type="InterPro" id="IPR036653">
    <property type="entry name" value="CinA-like_C"/>
</dbReference>
<name>A0ABP7CSM7_9SPHN</name>
<proteinExistence type="predicted"/>
<accession>A0ABP7CSM7</accession>
<evidence type="ECO:0000259" key="1">
    <source>
        <dbReference type="Pfam" id="PF02464"/>
    </source>
</evidence>
<dbReference type="NCBIfam" id="TIGR00199">
    <property type="entry name" value="PncC_domain"/>
    <property type="match status" value="1"/>
</dbReference>
<sequence length="169" mass="17427">MIETLSAALPDRIERLTATLLERADAAGVTLATAESCTGGMLASLLTDVDGYGHVFDRGFVVYSEAAKCQLLGLAPEQVDRCGAVSRPVAVAMAEGALAASDAQITLAVTGFAGPGAPDDEPGLVHFACAREGRKTGHREEHFGDIGRGEVRVACLGVALEMMIAALDA</sequence>
<organism evidence="2 3">
    <name type="scientific">Sphingomonas cynarae</name>
    <dbReference type="NCBI Taxonomy" id="930197"/>
    <lineage>
        <taxon>Bacteria</taxon>
        <taxon>Pseudomonadati</taxon>
        <taxon>Pseudomonadota</taxon>
        <taxon>Alphaproteobacteria</taxon>
        <taxon>Sphingomonadales</taxon>
        <taxon>Sphingomonadaceae</taxon>
        <taxon>Sphingomonas</taxon>
    </lineage>
</organism>
<dbReference type="SUPFAM" id="SSF142433">
    <property type="entry name" value="CinA-like"/>
    <property type="match status" value="1"/>
</dbReference>
<gene>
    <name evidence="2" type="ORF">GCM10022268_02960</name>
</gene>
<keyword evidence="3" id="KW-1185">Reference proteome</keyword>